<protein>
    <recommendedName>
        <fullName evidence="1">F-box domain-containing protein</fullName>
    </recommendedName>
</protein>
<evidence type="ECO:0000313" key="3">
    <source>
        <dbReference type="Proteomes" id="UP001642260"/>
    </source>
</evidence>
<dbReference type="EMBL" id="CAKOAT010180377">
    <property type="protein sequence ID" value="CAH8353274.1"/>
    <property type="molecule type" value="Genomic_DNA"/>
</dbReference>
<gene>
    <name evidence="2" type="ORF">ERUC_LOCUS19029</name>
</gene>
<dbReference type="InterPro" id="IPR036047">
    <property type="entry name" value="F-box-like_dom_sf"/>
</dbReference>
<dbReference type="SUPFAM" id="SSF81383">
    <property type="entry name" value="F-box domain"/>
    <property type="match status" value="1"/>
</dbReference>
<reference evidence="2 3" key="1">
    <citation type="submission" date="2022-03" db="EMBL/GenBank/DDBJ databases">
        <authorList>
            <person name="Macdonald S."/>
            <person name="Ahmed S."/>
            <person name="Newling K."/>
        </authorList>
    </citation>
    <scope>NUCLEOTIDE SEQUENCE [LARGE SCALE GENOMIC DNA]</scope>
</reference>
<organism evidence="2 3">
    <name type="scientific">Eruca vesicaria subsp. sativa</name>
    <name type="common">Garden rocket</name>
    <name type="synonym">Eruca sativa</name>
    <dbReference type="NCBI Taxonomy" id="29727"/>
    <lineage>
        <taxon>Eukaryota</taxon>
        <taxon>Viridiplantae</taxon>
        <taxon>Streptophyta</taxon>
        <taxon>Embryophyta</taxon>
        <taxon>Tracheophyta</taxon>
        <taxon>Spermatophyta</taxon>
        <taxon>Magnoliopsida</taxon>
        <taxon>eudicotyledons</taxon>
        <taxon>Gunneridae</taxon>
        <taxon>Pentapetalae</taxon>
        <taxon>rosids</taxon>
        <taxon>malvids</taxon>
        <taxon>Brassicales</taxon>
        <taxon>Brassicaceae</taxon>
        <taxon>Brassiceae</taxon>
        <taxon>Eruca</taxon>
    </lineage>
</organism>
<sequence length="93" mass="10521">MESVSVSHRVVELIMERLPVKSLLSFKAVSKKWKSTIRIPVLPRKTVEASSAVWRSRCSHGVVKFSKNTCVWFIIIIIGQDPLGKRTLLSLSE</sequence>
<comment type="caution">
    <text evidence="2">The sequence shown here is derived from an EMBL/GenBank/DDBJ whole genome shotgun (WGS) entry which is preliminary data.</text>
</comment>
<dbReference type="AlphaFoldDB" id="A0ABC8KCI1"/>
<proteinExistence type="predicted"/>
<dbReference type="Pfam" id="PF00646">
    <property type="entry name" value="F-box"/>
    <property type="match status" value="1"/>
</dbReference>
<evidence type="ECO:0000259" key="1">
    <source>
        <dbReference type="Pfam" id="PF00646"/>
    </source>
</evidence>
<dbReference type="InterPro" id="IPR001810">
    <property type="entry name" value="F-box_dom"/>
</dbReference>
<feature type="domain" description="F-box" evidence="1">
    <location>
        <begin position="10"/>
        <end position="42"/>
    </location>
</feature>
<accession>A0ABC8KCI1</accession>
<name>A0ABC8KCI1_ERUVS</name>
<evidence type="ECO:0000313" key="2">
    <source>
        <dbReference type="EMBL" id="CAH8353274.1"/>
    </source>
</evidence>
<dbReference type="Proteomes" id="UP001642260">
    <property type="component" value="Unassembled WGS sequence"/>
</dbReference>
<keyword evidence="3" id="KW-1185">Reference proteome</keyword>